<name>B0PDT6_9FIRM</name>
<protein>
    <submittedName>
        <fullName evidence="1">Uncharacterized protein</fullName>
    </submittedName>
</protein>
<evidence type="ECO:0000313" key="2">
    <source>
        <dbReference type="Proteomes" id="UP000003803"/>
    </source>
</evidence>
<dbReference type="EMBL" id="ABGD02000024">
    <property type="protein sequence ID" value="EDS10125.1"/>
    <property type="molecule type" value="Genomic_DNA"/>
</dbReference>
<proteinExistence type="predicted"/>
<reference evidence="1" key="1">
    <citation type="submission" date="2007-11" db="EMBL/GenBank/DDBJ databases">
        <authorList>
            <person name="Fulton L."/>
            <person name="Clifton S."/>
            <person name="Fulton B."/>
            <person name="Xu J."/>
            <person name="Minx P."/>
            <person name="Pepin K.H."/>
            <person name="Johnson M."/>
            <person name="Thiruvilangam P."/>
            <person name="Bhonagiri V."/>
            <person name="Nash W.E."/>
            <person name="Mardis E.R."/>
            <person name="Wilson R.K."/>
        </authorList>
    </citation>
    <scope>NUCLEOTIDE SEQUENCE [LARGE SCALE GENOMIC DNA]</scope>
    <source>
        <strain evidence="1">DSM 17241</strain>
    </source>
</reference>
<sequence length="40" mass="5042">MTKTIKYDIIKFKRNFHKKDTTNRMICQEFMRRFLMKEAV</sequence>
<evidence type="ECO:0000313" key="1">
    <source>
        <dbReference type="EMBL" id="EDS10125.1"/>
    </source>
</evidence>
<comment type="caution">
    <text evidence="1">The sequence shown here is derived from an EMBL/GenBank/DDBJ whole genome shotgun (WGS) entry which is preliminary data.</text>
</comment>
<dbReference type="Proteomes" id="UP000003803">
    <property type="component" value="Unassembled WGS sequence"/>
</dbReference>
<reference evidence="1" key="2">
    <citation type="submission" date="2013-09" db="EMBL/GenBank/DDBJ databases">
        <title>Draft genome sequence of Anaerotruncus colihominis(DSM 17241).</title>
        <authorList>
            <person name="Sudarsanam P."/>
            <person name="Ley R."/>
            <person name="Guruge J."/>
            <person name="Turnbaugh P.J."/>
            <person name="Mahowald M."/>
            <person name="Liep D."/>
            <person name="Gordon J."/>
        </authorList>
    </citation>
    <scope>NUCLEOTIDE SEQUENCE</scope>
    <source>
        <strain evidence="1">DSM 17241</strain>
    </source>
</reference>
<dbReference type="HOGENOM" id="CLU_3283915_0_0_9"/>
<accession>B0PDT6</accession>
<keyword evidence="2" id="KW-1185">Reference proteome</keyword>
<gene>
    <name evidence="1" type="ORF">ANACOL_02721</name>
</gene>
<dbReference type="AlphaFoldDB" id="B0PDT6"/>
<organism evidence="1 2">
    <name type="scientific">Anaerotruncus colihominis DSM 17241</name>
    <dbReference type="NCBI Taxonomy" id="445972"/>
    <lineage>
        <taxon>Bacteria</taxon>
        <taxon>Bacillati</taxon>
        <taxon>Bacillota</taxon>
        <taxon>Clostridia</taxon>
        <taxon>Eubacteriales</taxon>
        <taxon>Oscillospiraceae</taxon>
        <taxon>Anaerotruncus</taxon>
    </lineage>
</organism>